<feature type="non-terminal residue" evidence="3">
    <location>
        <position position="1"/>
    </location>
</feature>
<dbReference type="EMBL" id="CAJHNH020006101">
    <property type="protein sequence ID" value="CAG5133313.1"/>
    <property type="molecule type" value="Genomic_DNA"/>
</dbReference>
<keyword evidence="1" id="KW-0511">Multifunctional enzyme</keyword>
<sequence>LKQKLHLGWELAANNLKKARAKQAACYNKRAKERSLNVGDKVLLLLPQGRNKLEIGWMGPYSVVEKVSRTNYKISIRGKTRVYHINLLRKYTEGNTECPATLLAMSVATEIEGGENMGAEYPLKPQESIDDVVVNPSLTPEQKQAINRVLLKHSNVLTDKPGLTNLIEYDMKLKSSEPIRQKPYTILFAKETALREEIQTLLKEGIISPSESPYSAGVVLLRKPSGEHRLCIDYRQLNRITEFQPEPLPDQKQLFAKLSGAKFFSKMDLSKGYYQIPVRPDIRPYLGFSTSEGHYEFNVVPFGLCNAPTVFTRMMRRLLDPLKDSSICHFMDDILIASKTFNQHVETLDKILTRLNDVGLTARPSKCHLAFPTLDFLGHTIGNGYMYPEKKNVEKLLKAPRPTTKKEVRSFVSLCGYYQKFIKDFNSIAGPLTNATRKGAPEKIIWTPECETAYCLLKDRLTNKPILQLPDISKKFTLRTDASGIGLGATLLQENNQHPGKLSPVAYASRKLNMAEQAYSTIEKECLGSLGNTEVSTISLWNSVCNTK</sequence>
<dbReference type="Gene3D" id="3.10.20.370">
    <property type="match status" value="1"/>
</dbReference>
<protein>
    <recommendedName>
        <fullName evidence="2">Reverse transcriptase domain-containing protein</fullName>
    </recommendedName>
</protein>
<dbReference type="Proteomes" id="UP000678393">
    <property type="component" value="Unassembled WGS sequence"/>
</dbReference>
<organism evidence="3 4">
    <name type="scientific">Candidula unifasciata</name>
    <dbReference type="NCBI Taxonomy" id="100452"/>
    <lineage>
        <taxon>Eukaryota</taxon>
        <taxon>Metazoa</taxon>
        <taxon>Spiralia</taxon>
        <taxon>Lophotrochozoa</taxon>
        <taxon>Mollusca</taxon>
        <taxon>Gastropoda</taxon>
        <taxon>Heterobranchia</taxon>
        <taxon>Euthyneura</taxon>
        <taxon>Panpulmonata</taxon>
        <taxon>Eupulmonata</taxon>
        <taxon>Stylommatophora</taxon>
        <taxon>Helicina</taxon>
        <taxon>Helicoidea</taxon>
        <taxon>Geomitridae</taxon>
        <taxon>Candidula</taxon>
    </lineage>
</organism>
<accession>A0A8S3ZV39</accession>
<dbReference type="InterPro" id="IPR054465">
    <property type="entry name" value="Integrase_p58-like_C"/>
</dbReference>
<dbReference type="OrthoDB" id="116078at2759"/>
<dbReference type="PANTHER" id="PTHR37984:SF5">
    <property type="entry name" value="PROTEIN NYNRIN-LIKE"/>
    <property type="match status" value="1"/>
</dbReference>
<comment type="caution">
    <text evidence="3">The sequence shown here is derived from an EMBL/GenBank/DDBJ whole genome shotgun (WGS) entry which is preliminary data.</text>
</comment>
<dbReference type="Pfam" id="PF00078">
    <property type="entry name" value="RVT_1"/>
    <property type="match status" value="1"/>
</dbReference>
<dbReference type="Gene3D" id="3.10.10.10">
    <property type="entry name" value="HIV Type 1 Reverse Transcriptase, subunit A, domain 1"/>
    <property type="match status" value="1"/>
</dbReference>
<keyword evidence="4" id="KW-1185">Reference proteome</keyword>
<reference evidence="3" key="1">
    <citation type="submission" date="2021-04" db="EMBL/GenBank/DDBJ databases">
        <authorList>
            <consortium name="Molecular Ecology Group"/>
        </authorList>
    </citation>
    <scope>NUCLEOTIDE SEQUENCE</scope>
</reference>
<dbReference type="PROSITE" id="PS50878">
    <property type="entry name" value="RT_POL"/>
    <property type="match status" value="1"/>
</dbReference>
<name>A0A8S3ZV39_9EUPU</name>
<dbReference type="Gene3D" id="3.30.70.270">
    <property type="match status" value="2"/>
</dbReference>
<evidence type="ECO:0000259" key="2">
    <source>
        <dbReference type="PROSITE" id="PS50878"/>
    </source>
</evidence>
<dbReference type="InterPro" id="IPR000477">
    <property type="entry name" value="RT_dom"/>
</dbReference>
<dbReference type="CDD" id="cd01647">
    <property type="entry name" value="RT_LTR"/>
    <property type="match status" value="1"/>
</dbReference>
<dbReference type="AlphaFoldDB" id="A0A8S3ZV39"/>
<dbReference type="Pfam" id="PF22938">
    <property type="entry name" value="Integrase_p58_C"/>
    <property type="match status" value="1"/>
</dbReference>
<dbReference type="GO" id="GO:0003824">
    <property type="term" value="F:catalytic activity"/>
    <property type="evidence" value="ECO:0007669"/>
    <property type="project" value="UniProtKB-KW"/>
</dbReference>
<dbReference type="InterPro" id="IPR043128">
    <property type="entry name" value="Rev_trsase/Diguanyl_cyclase"/>
</dbReference>
<evidence type="ECO:0000313" key="3">
    <source>
        <dbReference type="EMBL" id="CAG5133313.1"/>
    </source>
</evidence>
<dbReference type="Pfam" id="PF17919">
    <property type="entry name" value="RT_RNaseH_2"/>
    <property type="match status" value="1"/>
</dbReference>
<evidence type="ECO:0000313" key="4">
    <source>
        <dbReference type="Proteomes" id="UP000678393"/>
    </source>
</evidence>
<dbReference type="InterPro" id="IPR050951">
    <property type="entry name" value="Retrovirus_Pol_polyprotein"/>
</dbReference>
<gene>
    <name evidence="3" type="ORF">CUNI_LOCUS18871</name>
</gene>
<proteinExistence type="predicted"/>
<dbReference type="FunFam" id="3.30.70.270:FF:000020">
    <property type="entry name" value="Transposon Tf2-6 polyprotein-like Protein"/>
    <property type="match status" value="1"/>
</dbReference>
<feature type="domain" description="Reverse transcriptase" evidence="2">
    <location>
        <begin position="202"/>
        <end position="381"/>
    </location>
</feature>
<dbReference type="PANTHER" id="PTHR37984">
    <property type="entry name" value="PROTEIN CBG26694"/>
    <property type="match status" value="1"/>
</dbReference>
<evidence type="ECO:0000256" key="1">
    <source>
        <dbReference type="ARBA" id="ARBA00023268"/>
    </source>
</evidence>
<dbReference type="InterPro" id="IPR041577">
    <property type="entry name" value="RT_RNaseH_2"/>
</dbReference>
<dbReference type="InterPro" id="IPR043502">
    <property type="entry name" value="DNA/RNA_pol_sf"/>
</dbReference>
<dbReference type="SUPFAM" id="SSF56672">
    <property type="entry name" value="DNA/RNA polymerases"/>
    <property type="match status" value="1"/>
</dbReference>